<dbReference type="PANTHER" id="PTHR23517:SF2">
    <property type="entry name" value="MULTIDRUG RESISTANCE PROTEIN MDTH"/>
    <property type="match status" value="1"/>
</dbReference>
<organism evidence="9 10">
    <name type="scientific">Streptomyces chilikensis</name>
    <dbReference type="NCBI Taxonomy" id="1194079"/>
    <lineage>
        <taxon>Bacteria</taxon>
        <taxon>Bacillati</taxon>
        <taxon>Actinomycetota</taxon>
        <taxon>Actinomycetes</taxon>
        <taxon>Kitasatosporales</taxon>
        <taxon>Streptomycetaceae</taxon>
        <taxon>Streptomyces</taxon>
    </lineage>
</organism>
<dbReference type="InterPro" id="IPR036259">
    <property type="entry name" value="MFS_trans_sf"/>
</dbReference>
<dbReference type="InterPro" id="IPR050171">
    <property type="entry name" value="MFS_Transporters"/>
</dbReference>
<dbReference type="Proteomes" id="UP001551584">
    <property type="component" value="Unassembled WGS sequence"/>
</dbReference>
<evidence type="ECO:0000256" key="7">
    <source>
        <dbReference type="SAM" id="MobiDB-lite"/>
    </source>
</evidence>
<feature type="region of interest" description="Disordered" evidence="7">
    <location>
        <begin position="208"/>
        <end position="230"/>
    </location>
</feature>
<feature type="transmembrane region" description="Helical" evidence="8">
    <location>
        <begin position="406"/>
        <end position="424"/>
    </location>
</feature>
<feature type="transmembrane region" description="Helical" evidence="8">
    <location>
        <begin position="61"/>
        <end position="81"/>
    </location>
</feature>
<keyword evidence="4 8" id="KW-0812">Transmembrane</keyword>
<feature type="transmembrane region" description="Helical" evidence="8">
    <location>
        <begin position="180"/>
        <end position="200"/>
    </location>
</feature>
<reference evidence="9 10" key="1">
    <citation type="submission" date="2024-06" db="EMBL/GenBank/DDBJ databases">
        <title>The Natural Products Discovery Center: Release of the First 8490 Sequenced Strains for Exploring Actinobacteria Biosynthetic Diversity.</title>
        <authorList>
            <person name="Kalkreuter E."/>
            <person name="Kautsar S.A."/>
            <person name="Yang D."/>
            <person name="Bader C.D."/>
            <person name="Teijaro C.N."/>
            <person name="Fluegel L."/>
            <person name="Davis C.M."/>
            <person name="Simpson J.R."/>
            <person name="Lauterbach L."/>
            <person name="Steele A.D."/>
            <person name="Gui C."/>
            <person name="Meng S."/>
            <person name="Li G."/>
            <person name="Viehrig K."/>
            <person name="Ye F."/>
            <person name="Su P."/>
            <person name="Kiefer A.F."/>
            <person name="Nichols A."/>
            <person name="Cepeda A.J."/>
            <person name="Yan W."/>
            <person name="Fan B."/>
            <person name="Jiang Y."/>
            <person name="Adhikari A."/>
            <person name="Zheng C.-J."/>
            <person name="Schuster L."/>
            <person name="Cowan T.M."/>
            <person name="Smanski M.J."/>
            <person name="Chevrette M.G."/>
            <person name="De Carvalho L.P.S."/>
            <person name="Shen B."/>
        </authorList>
    </citation>
    <scope>NUCLEOTIDE SEQUENCE [LARGE SCALE GENOMIC DNA]</scope>
    <source>
        <strain evidence="9 10">NPDC048117</strain>
    </source>
</reference>
<gene>
    <name evidence="9" type="ORF">AB0D95_24035</name>
</gene>
<feature type="transmembrane region" description="Helical" evidence="8">
    <location>
        <begin position="318"/>
        <end position="338"/>
    </location>
</feature>
<evidence type="ECO:0000256" key="1">
    <source>
        <dbReference type="ARBA" id="ARBA00004651"/>
    </source>
</evidence>
<evidence type="ECO:0000256" key="5">
    <source>
        <dbReference type="ARBA" id="ARBA00022989"/>
    </source>
</evidence>
<feature type="transmembrane region" description="Helical" evidence="8">
    <location>
        <begin position="28"/>
        <end position="49"/>
    </location>
</feature>
<evidence type="ECO:0000256" key="8">
    <source>
        <dbReference type="SAM" id="Phobius"/>
    </source>
</evidence>
<comment type="subcellular location">
    <subcellularLocation>
        <location evidence="1">Cell membrane</location>
        <topology evidence="1">Multi-pass membrane protein</topology>
    </subcellularLocation>
</comment>
<dbReference type="Gene3D" id="1.20.1250.20">
    <property type="entry name" value="MFS general substrate transporter like domains"/>
    <property type="match status" value="1"/>
</dbReference>
<evidence type="ECO:0000313" key="9">
    <source>
        <dbReference type="EMBL" id="MEU9580290.1"/>
    </source>
</evidence>
<dbReference type="RefSeq" id="WP_359275921.1">
    <property type="nucleotide sequence ID" value="NZ_JBEZNA010000070.1"/>
</dbReference>
<dbReference type="EMBL" id="JBEZNA010000070">
    <property type="protein sequence ID" value="MEU9580290.1"/>
    <property type="molecule type" value="Genomic_DNA"/>
</dbReference>
<dbReference type="SUPFAM" id="SSF103473">
    <property type="entry name" value="MFS general substrate transporter"/>
    <property type="match status" value="1"/>
</dbReference>
<dbReference type="Pfam" id="PF07690">
    <property type="entry name" value="MFS_1"/>
    <property type="match status" value="1"/>
</dbReference>
<comment type="caution">
    <text evidence="9">The sequence shown here is derived from an EMBL/GenBank/DDBJ whole genome shotgun (WGS) entry which is preliminary data.</text>
</comment>
<keyword evidence="2" id="KW-0813">Transport</keyword>
<sequence length="446" mass="46328">MTPTESVPAAPARDALAALRRRSVNRILFLHGLSSFCYGMVFPFIGIHLAGQPDIGTPGVAVYYGVSGVANLAVSLLLTATSARIPRHALGIGGLVLWLGCFLVLTDASTVAATATAAVLGGAGQGCFMAAIIPIVNSLVPPEERRAVFARRYQILNATLAAGSLLAGLLLTVFSRDAIVWLLVANAAGYLPVALALWLARGVPSVPEETAEDTGEPDATGPQGSGGTAAGRPAAAFGAGALIRASMAVALFQFGAYLIGYSQFEATAPLVADQLMDTGIGWISLMLTLNVAVIVLAQRHVTRWLENRPEELGLRIAVGLWVAGFVLAGLAGFGPAPVQLAGLLLYAVFFALGECAYSCSFHPWLISKVPERELTRASALCNSMMGVGMFLGPSIGVGLIGLGEPAWVWLPLAALCALVTLTTLRRGARAVTRDAAPARTDMARTA</sequence>
<proteinExistence type="predicted"/>
<dbReference type="InterPro" id="IPR011701">
    <property type="entry name" value="MFS"/>
</dbReference>
<keyword evidence="6 8" id="KW-0472">Membrane</keyword>
<keyword evidence="10" id="KW-1185">Reference proteome</keyword>
<feature type="transmembrane region" description="Helical" evidence="8">
    <location>
        <begin position="241"/>
        <end position="259"/>
    </location>
</feature>
<accession>A0ABV3EVN7</accession>
<dbReference type="PANTHER" id="PTHR23517">
    <property type="entry name" value="RESISTANCE PROTEIN MDTM, PUTATIVE-RELATED-RELATED"/>
    <property type="match status" value="1"/>
</dbReference>
<feature type="transmembrane region" description="Helical" evidence="8">
    <location>
        <begin position="155"/>
        <end position="174"/>
    </location>
</feature>
<evidence type="ECO:0000256" key="6">
    <source>
        <dbReference type="ARBA" id="ARBA00023136"/>
    </source>
</evidence>
<evidence type="ECO:0000256" key="4">
    <source>
        <dbReference type="ARBA" id="ARBA00022692"/>
    </source>
</evidence>
<keyword evidence="3" id="KW-1003">Cell membrane</keyword>
<protein>
    <submittedName>
        <fullName evidence="9">MFS transporter</fullName>
    </submittedName>
</protein>
<evidence type="ECO:0000313" key="10">
    <source>
        <dbReference type="Proteomes" id="UP001551584"/>
    </source>
</evidence>
<feature type="transmembrane region" description="Helical" evidence="8">
    <location>
        <begin position="111"/>
        <end position="135"/>
    </location>
</feature>
<name>A0ABV3EVN7_9ACTN</name>
<feature type="transmembrane region" description="Helical" evidence="8">
    <location>
        <begin position="377"/>
        <end position="400"/>
    </location>
</feature>
<feature type="transmembrane region" description="Helical" evidence="8">
    <location>
        <begin position="88"/>
        <end position="105"/>
    </location>
</feature>
<evidence type="ECO:0000256" key="2">
    <source>
        <dbReference type="ARBA" id="ARBA00022448"/>
    </source>
</evidence>
<evidence type="ECO:0000256" key="3">
    <source>
        <dbReference type="ARBA" id="ARBA00022475"/>
    </source>
</evidence>
<feature type="transmembrane region" description="Helical" evidence="8">
    <location>
        <begin position="279"/>
        <end position="297"/>
    </location>
</feature>
<keyword evidence="5 8" id="KW-1133">Transmembrane helix</keyword>
<feature type="transmembrane region" description="Helical" evidence="8">
    <location>
        <begin position="344"/>
        <end position="365"/>
    </location>
</feature>